<proteinExistence type="predicted"/>
<organism evidence="1 2">
    <name type="scientific">Prunus yedoensis var. nudiflora</name>
    <dbReference type="NCBI Taxonomy" id="2094558"/>
    <lineage>
        <taxon>Eukaryota</taxon>
        <taxon>Viridiplantae</taxon>
        <taxon>Streptophyta</taxon>
        <taxon>Embryophyta</taxon>
        <taxon>Tracheophyta</taxon>
        <taxon>Spermatophyta</taxon>
        <taxon>Magnoliopsida</taxon>
        <taxon>eudicotyledons</taxon>
        <taxon>Gunneridae</taxon>
        <taxon>Pentapetalae</taxon>
        <taxon>rosids</taxon>
        <taxon>fabids</taxon>
        <taxon>Rosales</taxon>
        <taxon>Rosaceae</taxon>
        <taxon>Amygdaloideae</taxon>
        <taxon>Amygdaleae</taxon>
        <taxon>Prunus</taxon>
    </lineage>
</organism>
<dbReference type="AlphaFoldDB" id="A0A314UMM8"/>
<evidence type="ECO:0000313" key="1">
    <source>
        <dbReference type="EMBL" id="PQM38710.1"/>
    </source>
</evidence>
<keyword evidence="2" id="KW-1185">Reference proteome</keyword>
<reference evidence="1 2" key="1">
    <citation type="submission" date="2018-02" db="EMBL/GenBank/DDBJ databases">
        <title>Draft genome of wild Prunus yedoensis var. nudiflora.</title>
        <authorList>
            <person name="Baek S."/>
            <person name="Kim J.-H."/>
            <person name="Choi K."/>
            <person name="Kim G.-B."/>
            <person name="Cho A."/>
            <person name="Jang H."/>
            <person name="Shin C.-H."/>
            <person name="Yu H.-J."/>
            <person name="Mun J.-H."/>
        </authorList>
    </citation>
    <scope>NUCLEOTIDE SEQUENCE [LARGE SCALE GENOMIC DNA]</scope>
    <source>
        <strain evidence="2">cv. Jeju island</strain>
        <tissue evidence="1">Leaf</tissue>
    </source>
</reference>
<protein>
    <submittedName>
        <fullName evidence="1">Uncharacterized protein</fullName>
    </submittedName>
</protein>
<name>A0A314UMM8_PRUYE</name>
<dbReference type="Proteomes" id="UP000250321">
    <property type="component" value="Unassembled WGS sequence"/>
</dbReference>
<dbReference type="EMBL" id="PJQY01003285">
    <property type="protein sequence ID" value="PQM38710.1"/>
    <property type="molecule type" value="Genomic_DNA"/>
</dbReference>
<comment type="caution">
    <text evidence="1">The sequence shown here is derived from an EMBL/GenBank/DDBJ whole genome shotgun (WGS) entry which is preliminary data.</text>
</comment>
<gene>
    <name evidence="1" type="ORF">Pyn_41041</name>
</gene>
<evidence type="ECO:0000313" key="2">
    <source>
        <dbReference type="Proteomes" id="UP000250321"/>
    </source>
</evidence>
<accession>A0A314UMM8</accession>
<sequence>MPDDEVLAVEPTLATLVEVPLAASAVPTLAIFVSIELLPSAPRRPSGIVIRSPPRSSLPLSMVTVTMPPAPLSQDSTVVAELAATDGPFDDPDRACGCRSSRRAVGRRRDHFLR</sequence>